<dbReference type="GO" id="GO:0046872">
    <property type="term" value="F:metal ion binding"/>
    <property type="evidence" value="ECO:0007669"/>
    <property type="project" value="InterPro"/>
</dbReference>
<dbReference type="PROSITE" id="PS51257">
    <property type="entry name" value="PROKAR_LIPOPROTEIN"/>
    <property type="match status" value="1"/>
</dbReference>
<feature type="compositionally biased region" description="Acidic residues" evidence="4">
    <location>
        <begin position="166"/>
        <end position="178"/>
    </location>
</feature>
<dbReference type="EMBL" id="ALJD01000003">
    <property type="protein sequence ID" value="EJN60895.1"/>
    <property type="molecule type" value="Genomic_DNA"/>
</dbReference>
<evidence type="ECO:0000256" key="3">
    <source>
        <dbReference type="ARBA" id="ARBA00022729"/>
    </source>
</evidence>
<dbReference type="GO" id="GO:0030001">
    <property type="term" value="P:metal ion transport"/>
    <property type="evidence" value="ECO:0007669"/>
    <property type="project" value="InterPro"/>
</dbReference>
<comment type="similarity">
    <text evidence="1">Belongs to the bacterial solute-binding protein 9 family.</text>
</comment>
<organism evidence="5 6">
    <name type="scientific">Halogranum salarium B-1</name>
    <dbReference type="NCBI Taxonomy" id="1210908"/>
    <lineage>
        <taxon>Archaea</taxon>
        <taxon>Methanobacteriati</taxon>
        <taxon>Methanobacteriota</taxon>
        <taxon>Stenosarchaea group</taxon>
        <taxon>Halobacteria</taxon>
        <taxon>Halobacteriales</taxon>
        <taxon>Haloferacaceae</taxon>
    </lineage>
</organism>
<feature type="region of interest" description="Disordered" evidence="4">
    <location>
        <begin position="129"/>
        <end position="189"/>
    </location>
</feature>
<evidence type="ECO:0000256" key="4">
    <source>
        <dbReference type="SAM" id="MobiDB-lite"/>
    </source>
</evidence>
<evidence type="ECO:0000313" key="6">
    <source>
        <dbReference type="Proteomes" id="UP000007813"/>
    </source>
</evidence>
<dbReference type="Gene3D" id="3.40.50.1980">
    <property type="entry name" value="Nitrogenase molybdenum iron protein domain"/>
    <property type="match status" value="2"/>
</dbReference>
<dbReference type="Pfam" id="PF01297">
    <property type="entry name" value="ZnuA"/>
    <property type="match status" value="1"/>
</dbReference>
<dbReference type="eggNOG" id="arCOG01005">
    <property type="taxonomic scope" value="Archaea"/>
</dbReference>
<dbReference type="InterPro" id="IPR006127">
    <property type="entry name" value="ZnuA-like"/>
</dbReference>
<proteinExistence type="inferred from homology"/>
<keyword evidence="2" id="KW-0813">Transport</keyword>
<gene>
    <name evidence="5" type="ORF">HSB1_14980</name>
</gene>
<dbReference type="InterPro" id="IPR050492">
    <property type="entry name" value="Bact_metal-bind_prot9"/>
</dbReference>
<dbReference type="Proteomes" id="UP000007813">
    <property type="component" value="Unassembled WGS sequence"/>
</dbReference>
<feature type="compositionally biased region" description="Basic and acidic residues" evidence="4">
    <location>
        <begin position="139"/>
        <end position="165"/>
    </location>
</feature>
<dbReference type="PANTHER" id="PTHR42953:SF3">
    <property type="entry name" value="HIGH-AFFINITY ZINC UPTAKE SYSTEM PROTEIN ZNUA"/>
    <property type="match status" value="1"/>
</dbReference>
<dbReference type="PANTHER" id="PTHR42953">
    <property type="entry name" value="HIGH-AFFINITY ZINC UPTAKE SYSTEM PROTEIN ZNUA-RELATED"/>
    <property type="match status" value="1"/>
</dbReference>
<evidence type="ECO:0000256" key="2">
    <source>
        <dbReference type="ARBA" id="ARBA00022448"/>
    </source>
</evidence>
<reference evidence="5 6" key="1">
    <citation type="journal article" date="2012" name="J. Bacteriol.">
        <title>Draft Genome Sequence of the Extremely Halophilic Archaeon Halogranum salarium B-1T.</title>
        <authorList>
            <person name="Kim K.K."/>
            <person name="Lee K.C."/>
            <person name="Lee J.S."/>
        </authorList>
    </citation>
    <scope>NUCLEOTIDE SEQUENCE [LARGE SCALE GENOMIC DNA]</scope>
    <source>
        <strain evidence="5 6">B-1</strain>
    </source>
</reference>
<dbReference type="InterPro" id="IPR006311">
    <property type="entry name" value="TAT_signal"/>
</dbReference>
<accession>J2ZJJ7</accession>
<dbReference type="PROSITE" id="PS51318">
    <property type="entry name" value="TAT"/>
    <property type="match status" value="1"/>
</dbReference>
<comment type="caution">
    <text evidence="5">The sequence shown here is derived from an EMBL/GenBank/DDBJ whole genome shotgun (WGS) entry which is preliminary data.</text>
</comment>
<evidence type="ECO:0000256" key="1">
    <source>
        <dbReference type="ARBA" id="ARBA00011028"/>
    </source>
</evidence>
<protein>
    <recommendedName>
        <fullName evidence="7">Periplasmic solute binding protein</fullName>
    </recommendedName>
</protein>
<dbReference type="PATRIC" id="fig|1210908.3.peg.1435"/>
<sequence>MMQSHTRRAVLAAGIAAAATGLSGCLAETSPADQNQTDGRLDVQSSFFVAGDFTRRVAGDAATVTDLVPFGQHGHGWEPGPDVQRAVVESDVVVYVGEEFQPWADNIVANLEQDAPAVSAIPIRHGVDLLPAPGANDGSDAHDGHDGHETGGNGTEEHGEEHHETNEDESEATEGDEDGHDHGVMDPHFWLDPTRAKQAVENVRAGLTEVDAESRDAYETNAKSFAADLDALDTEFEERLADRTRDVVLVAGHNAFQYLGNRYDFEVHALTGVAPDATPSPKAVREAQRVVEEHDLDHVLTPVFESDRAAQQLVAETDATTVLPLTPIPTVKPEWAERGWGYLDVMREVNLDSLSTALGAT</sequence>
<name>J2ZJJ7_9EURY</name>
<evidence type="ECO:0000313" key="5">
    <source>
        <dbReference type="EMBL" id="EJN60895.1"/>
    </source>
</evidence>
<keyword evidence="3" id="KW-0732">Signal</keyword>
<evidence type="ECO:0008006" key="7">
    <source>
        <dbReference type="Google" id="ProtNLM"/>
    </source>
</evidence>
<dbReference type="SUPFAM" id="SSF53807">
    <property type="entry name" value="Helical backbone' metal receptor"/>
    <property type="match status" value="1"/>
</dbReference>
<dbReference type="AlphaFoldDB" id="J2ZJJ7"/>